<keyword evidence="2" id="KW-1185">Reference proteome</keyword>
<dbReference type="Proteomes" id="UP001175228">
    <property type="component" value="Unassembled WGS sequence"/>
</dbReference>
<evidence type="ECO:0000313" key="2">
    <source>
        <dbReference type="Proteomes" id="UP001175228"/>
    </source>
</evidence>
<organism evidence="1 2">
    <name type="scientific">Armillaria luteobubalina</name>
    <dbReference type="NCBI Taxonomy" id="153913"/>
    <lineage>
        <taxon>Eukaryota</taxon>
        <taxon>Fungi</taxon>
        <taxon>Dikarya</taxon>
        <taxon>Basidiomycota</taxon>
        <taxon>Agaricomycotina</taxon>
        <taxon>Agaricomycetes</taxon>
        <taxon>Agaricomycetidae</taxon>
        <taxon>Agaricales</taxon>
        <taxon>Marasmiineae</taxon>
        <taxon>Physalacriaceae</taxon>
        <taxon>Armillaria</taxon>
    </lineage>
</organism>
<accession>A0AA39QCT8</accession>
<comment type="caution">
    <text evidence="1">The sequence shown here is derived from an EMBL/GenBank/DDBJ whole genome shotgun (WGS) entry which is preliminary data.</text>
</comment>
<sequence>MIVVSYPHLSHLLSSSLRMDDIQTDDMQMDDNRPVLPTELLHEIVDTVAEDDDATSTLTALSQTNRAMRPRAQMHVYDTIKLEITDDDYIDELGRIHAADPTVLADYPRSLILYSSRNSDGSWDWDEDLADTPILETIISQMRNLQLISFRGLNVGGRPFTDSFASPSMAQITRVELHHVALSFRALNSFISSPCLTDLFLAALHVEEYEESYSEGTDFSAPNCSLPQPQSALRRPLEVLHLDILTASDFVIMDLIATSRYPIIAEDSLVRVNFSSNLTVHSQVPLFQRFLDCKAIKSAKMLRLGDHEGSFTDSDSTGYDPLRFDTFETVELHVGISMEWDHYNPEFQWWANSLSVVPAGSPLKKLYLFITFHTIDPQALADVTMDVWDDLDDALCGDNLDLEHLAIEFSTSVALYREEESAVKRWFFDCLPGTFEKYFTEGTRRNNGSLTFVSLN</sequence>
<name>A0AA39QCT8_9AGAR</name>
<dbReference type="AlphaFoldDB" id="A0AA39QCT8"/>
<dbReference type="EMBL" id="JAUEPU010000010">
    <property type="protein sequence ID" value="KAK0499163.1"/>
    <property type="molecule type" value="Genomic_DNA"/>
</dbReference>
<proteinExistence type="predicted"/>
<gene>
    <name evidence="1" type="ORF">EDD18DRAFT_1377055</name>
</gene>
<reference evidence="1" key="1">
    <citation type="submission" date="2023-06" db="EMBL/GenBank/DDBJ databases">
        <authorList>
            <consortium name="Lawrence Berkeley National Laboratory"/>
            <person name="Ahrendt S."/>
            <person name="Sahu N."/>
            <person name="Indic B."/>
            <person name="Wong-Bajracharya J."/>
            <person name="Merenyi Z."/>
            <person name="Ke H.-M."/>
            <person name="Monk M."/>
            <person name="Kocsube S."/>
            <person name="Drula E."/>
            <person name="Lipzen A."/>
            <person name="Balint B."/>
            <person name="Henrissat B."/>
            <person name="Andreopoulos B."/>
            <person name="Martin F.M."/>
            <person name="Harder C.B."/>
            <person name="Rigling D."/>
            <person name="Ford K.L."/>
            <person name="Foster G.D."/>
            <person name="Pangilinan J."/>
            <person name="Papanicolaou A."/>
            <person name="Barry K."/>
            <person name="LaButti K."/>
            <person name="Viragh M."/>
            <person name="Koriabine M."/>
            <person name="Yan M."/>
            <person name="Riley R."/>
            <person name="Champramary S."/>
            <person name="Plett K.L."/>
            <person name="Tsai I.J."/>
            <person name="Slot J."/>
            <person name="Sipos G."/>
            <person name="Plett J."/>
            <person name="Nagy L.G."/>
            <person name="Grigoriev I.V."/>
        </authorList>
    </citation>
    <scope>NUCLEOTIDE SEQUENCE</scope>
    <source>
        <strain evidence="1">HWK02</strain>
    </source>
</reference>
<protein>
    <submittedName>
        <fullName evidence="1">Uncharacterized protein</fullName>
    </submittedName>
</protein>
<evidence type="ECO:0000313" key="1">
    <source>
        <dbReference type="EMBL" id="KAK0499163.1"/>
    </source>
</evidence>